<protein>
    <recommendedName>
        <fullName evidence="3">SGNH hydrolase-type esterase domain-containing protein</fullName>
    </recommendedName>
</protein>
<sequence length="247" mass="27202">MLLPAPGHRLKRPKAVASSTTFHAEHWSRVGAIRGKGIHPFPSSQFNIHLNNKFDILSVVEFPPLSTVSQASLRPTPGCPSGIKVCSIPTLFPSSRLPLQAIQEPQPQAPRTKHFPSVLAVGTLLVRHVVVRGGRTFCHPSTPIADISSAAGLLSDRHRSASTLAIELGANDIKKQRSEDLKEDFRKLIDRLLDTGKQLVISGPLPSMYSGKVRFSRLLQLHTWLKVLTPAPEPLRAVLLHQRVSRY</sequence>
<reference evidence="1" key="1">
    <citation type="submission" date="2021-04" db="EMBL/GenBank/DDBJ databases">
        <authorList>
            <consortium name="Wellcome Sanger Institute Data Sharing"/>
        </authorList>
    </citation>
    <scope>NUCLEOTIDE SEQUENCE [LARGE SCALE GENOMIC DNA]</scope>
</reference>
<dbReference type="SUPFAM" id="SSF52266">
    <property type="entry name" value="SGNH hydrolase"/>
    <property type="match status" value="1"/>
</dbReference>
<dbReference type="Gene3D" id="3.40.50.12700">
    <property type="match status" value="1"/>
</dbReference>
<dbReference type="Ensembl" id="ENSENLT00000047725.1">
    <property type="protein sequence ID" value="ENSENLP00000046588.1"/>
    <property type="gene ID" value="ENSENLG00000019741.1"/>
</dbReference>
<evidence type="ECO:0008006" key="3">
    <source>
        <dbReference type="Google" id="ProtNLM"/>
    </source>
</evidence>
<dbReference type="AlphaFoldDB" id="A0A665WRD4"/>
<accession>A0A665WRD4</accession>
<keyword evidence="2" id="KW-1185">Reference proteome</keyword>
<dbReference type="InParanoid" id="A0A665WRD4"/>
<dbReference type="Proteomes" id="UP000472264">
    <property type="component" value="Chromosome 6"/>
</dbReference>
<organism evidence="1 2">
    <name type="scientific">Echeneis naucrates</name>
    <name type="common">Live sharksucker</name>
    <dbReference type="NCBI Taxonomy" id="173247"/>
    <lineage>
        <taxon>Eukaryota</taxon>
        <taxon>Metazoa</taxon>
        <taxon>Chordata</taxon>
        <taxon>Craniata</taxon>
        <taxon>Vertebrata</taxon>
        <taxon>Euteleostomi</taxon>
        <taxon>Actinopterygii</taxon>
        <taxon>Neopterygii</taxon>
        <taxon>Teleostei</taxon>
        <taxon>Neoteleostei</taxon>
        <taxon>Acanthomorphata</taxon>
        <taxon>Carangaria</taxon>
        <taxon>Carangiformes</taxon>
        <taxon>Echeneidae</taxon>
        <taxon>Echeneis</taxon>
    </lineage>
</organism>
<proteinExistence type="predicted"/>
<name>A0A665WRD4_ECHNA</name>
<reference evidence="1" key="2">
    <citation type="submission" date="2025-08" db="UniProtKB">
        <authorList>
            <consortium name="Ensembl"/>
        </authorList>
    </citation>
    <scope>IDENTIFICATION</scope>
</reference>
<evidence type="ECO:0000313" key="1">
    <source>
        <dbReference type="Ensembl" id="ENSENLP00000046588.1"/>
    </source>
</evidence>
<reference evidence="1" key="3">
    <citation type="submission" date="2025-09" db="UniProtKB">
        <authorList>
            <consortium name="Ensembl"/>
        </authorList>
    </citation>
    <scope>IDENTIFICATION</scope>
</reference>
<evidence type="ECO:0000313" key="2">
    <source>
        <dbReference type="Proteomes" id="UP000472264"/>
    </source>
</evidence>